<accession>A0A8S5NZU1</accession>
<organism evidence="1">
    <name type="scientific">Myoviridae sp. ctLnO19</name>
    <dbReference type="NCBI Taxonomy" id="2825085"/>
    <lineage>
        <taxon>Viruses</taxon>
        <taxon>Duplodnaviria</taxon>
        <taxon>Heunggongvirae</taxon>
        <taxon>Uroviricota</taxon>
        <taxon>Caudoviricetes</taxon>
    </lineage>
</organism>
<dbReference type="EMBL" id="BK015301">
    <property type="protein sequence ID" value="DAE00351.1"/>
    <property type="molecule type" value="Genomic_DNA"/>
</dbReference>
<name>A0A8S5NZU1_9CAUD</name>
<protein>
    <submittedName>
        <fullName evidence="1">Uncharacterized protein</fullName>
    </submittedName>
</protein>
<sequence length="539" mass="60150">MAELKLNINQTSNEAFTDLLVYSGYPRQYTGSEYIEVLELTPEGTDGTTTVKLKIKGDLATKLVDTGNIGYEDKGDHKIVVHKYRRVDYAAVLRGQSAKVKEETSLPFHYVNEFGYSSFAPNKLTDIGQLVEKYKERVGLSAKPITATGQISTLTFGSAGINYTLPADDKALYKNENLPICYTMVVSKVDNPAFYAVSFIKPTITRMKQNEFYIPETRNWGRRNDMRNLFGEKQNDEYFMGLSFINSLINEGFGKEEGIADSIQAFRETAYEGARKQVIQELHQAWKEGAAQFTDTAIKSDFQVDSTSTSYGRTETLKDYEVAYKNQEAIEQDVASLYKVCQLNAFSGYYFSNATAGREREAMKKMVEKLHAINPKVGIYRLDSDENYVGINQANVNIPNGNPFSTVYTIVRPLDDLLLELKDTLSSEGISKVSIENASGKQTLVLEDDTFKTKELAVAKATEVVNKITNNGANGLQHILDIRQIEETDGDGSVEIWVDAKTTGAAKYLVSGSVRINVHYEPTEVRPQGNLTGFAKPEN</sequence>
<reference evidence="1" key="1">
    <citation type="journal article" date="2021" name="Proc. Natl. Acad. Sci. U.S.A.">
        <title>A Catalog of Tens of Thousands of Viruses from Human Metagenomes Reveals Hidden Associations with Chronic Diseases.</title>
        <authorList>
            <person name="Tisza M.J."/>
            <person name="Buck C.B."/>
        </authorList>
    </citation>
    <scope>NUCLEOTIDE SEQUENCE</scope>
    <source>
        <strain evidence="1">CtLnO19</strain>
    </source>
</reference>
<evidence type="ECO:0000313" key="1">
    <source>
        <dbReference type="EMBL" id="DAE00351.1"/>
    </source>
</evidence>
<proteinExistence type="predicted"/>